<evidence type="ECO:0000256" key="3">
    <source>
        <dbReference type="ARBA" id="ARBA00010617"/>
    </source>
</evidence>
<evidence type="ECO:0000313" key="14">
    <source>
        <dbReference type="EMBL" id="BAT97419.1"/>
    </source>
</evidence>
<keyword evidence="15" id="KW-1185">Reference proteome</keyword>
<protein>
    <recommendedName>
        <fullName evidence="16">Cytochrome P450</fullName>
    </recommendedName>
</protein>
<dbReference type="GO" id="GO:0005783">
    <property type="term" value="C:endoplasmic reticulum"/>
    <property type="evidence" value="ECO:0007669"/>
    <property type="project" value="TreeGrafter"/>
</dbReference>
<evidence type="ECO:0000256" key="10">
    <source>
        <dbReference type="ARBA" id="ARBA00023136"/>
    </source>
</evidence>
<accession>A0A0S3SXC0</accession>
<dbReference type="PROSITE" id="PS00086">
    <property type="entry name" value="CYTOCHROME_P450"/>
    <property type="match status" value="1"/>
</dbReference>
<dbReference type="PANTHER" id="PTHR24286">
    <property type="entry name" value="CYTOCHROME P450 26"/>
    <property type="match status" value="1"/>
</dbReference>
<dbReference type="GO" id="GO:0016020">
    <property type="term" value="C:membrane"/>
    <property type="evidence" value="ECO:0007669"/>
    <property type="project" value="UniProtKB-SubCell"/>
</dbReference>
<evidence type="ECO:0000313" key="15">
    <source>
        <dbReference type="Proteomes" id="UP000291084"/>
    </source>
</evidence>
<dbReference type="Gene3D" id="1.10.630.10">
    <property type="entry name" value="Cytochrome P450"/>
    <property type="match status" value="1"/>
</dbReference>
<dbReference type="AlphaFoldDB" id="A0A0S3SXC0"/>
<evidence type="ECO:0000256" key="12">
    <source>
        <dbReference type="RuleBase" id="RU000461"/>
    </source>
</evidence>
<comment type="subcellular location">
    <subcellularLocation>
        <location evidence="2">Membrane</location>
        <topology evidence="2">Single-pass membrane protein</topology>
    </subcellularLocation>
</comment>
<dbReference type="InterPro" id="IPR036396">
    <property type="entry name" value="Cyt_P450_sf"/>
</dbReference>
<comment type="similarity">
    <text evidence="3 12">Belongs to the cytochrome P450 family.</text>
</comment>
<evidence type="ECO:0000256" key="13">
    <source>
        <dbReference type="SAM" id="Phobius"/>
    </source>
</evidence>
<evidence type="ECO:0008006" key="16">
    <source>
        <dbReference type="Google" id="ProtNLM"/>
    </source>
</evidence>
<sequence>MRCCAKHLSHLLNLDRQRLTSASMVLLYQKDGNMDPETYINPKEFDLSRWENHTARAGSFIPFGLGSRFCPGSDLTKLQLTIFLHHFLLNYRFHLFFTYFLFYFLS</sequence>
<evidence type="ECO:0000256" key="9">
    <source>
        <dbReference type="ARBA" id="ARBA00023004"/>
    </source>
</evidence>
<dbReference type="InterPro" id="IPR001128">
    <property type="entry name" value="Cyt_P450"/>
</dbReference>
<dbReference type="InterPro" id="IPR017972">
    <property type="entry name" value="Cyt_P450_CS"/>
</dbReference>
<keyword evidence="12" id="KW-0503">Monooxygenase</keyword>
<name>A0A0S3SXC0_PHAAN</name>
<gene>
    <name evidence="14" type="primary">Vigan.09G086200</name>
    <name evidence="14" type="ORF">VIGAN_09086200</name>
</gene>
<dbReference type="GO" id="GO:0051777">
    <property type="term" value="F:ent-kaurenoic acid monooxygenase activity"/>
    <property type="evidence" value="ECO:0007669"/>
    <property type="project" value="TreeGrafter"/>
</dbReference>
<feature type="binding site" description="axial binding residue" evidence="11">
    <location>
        <position position="70"/>
    </location>
    <ligand>
        <name>heme</name>
        <dbReference type="ChEBI" id="CHEBI:30413"/>
    </ligand>
    <ligandPart>
        <name>Fe</name>
        <dbReference type="ChEBI" id="CHEBI:18248"/>
    </ligandPart>
</feature>
<dbReference type="GO" id="GO:0020037">
    <property type="term" value="F:heme binding"/>
    <property type="evidence" value="ECO:0007669"/>
    <property type="project" value="InterPro"/>
</dbReference>
<reference evidence="14 15" key="1">
    <citation type="journal article" date="2015" name="Sci. Rep.">
        <title>The power of single molecule real-time sequencing technology in the de novo assembly of a eukaryotic genome.</title>
        <authorList>
            <person name="Sakai H."/>
            <person name="Naito K."/>
            <person name="Ogiso-Tanaka E."/>
            <person name="Takahashi Y."/>
            <person name="Iseki K."/>
            <person name="Muto C."/>
            <person name="Satou K."/>
            <person name="Teruya K."/>
            <person name="Shiroma A."/>
            <person name="Shimoji M."/>
            <person name="Hirano T."/>
            <person name="Itoh T."/>
            <person name="Kaga A."/>
            <person name="Tomooka N."/>
        </authorList>
    </citation>
    <scope>NUCLEOTIDE SEQUENCE [LARGE SCALE GENOMIC DNA]</scope>
    <source>
        <strain evidence="15">cv. Shumari</strain>
    </source>
</reference>
<keyword evidence="10 13" id="KW-0472">Membrane</keyword>
<dbReference type="PANTHER" id="PTHR24286:SF199">
    <property type="entry name" value="CYTOCHROME P450 88D6"/>
    <property type="match status" value="1"/>
</dbReference>
<dbReference type="GO" id="GO:0016125">
    <property type="term" value="P:sterol metabolic process"/>
    <property type="evidence" value="ECO:0007669"/>
    <property type="project" value="TreeGrafter"/>
</dbReference>
<dbReference type="Proteomes" id="UP000291084">
    <property type="component" value="Chromosome 9"/>
</dbReference>
<keyword evidence="6 11" id="KW-0479">Metal-binding</keyword>
<evidence type="ECO:0000256" key="8">
    <source>
        <dbReference type="ARBA" id="ARBA00023002"/>
    </source>
</evidence>
<dbReference type="OrthoDB" id="1470350at2759"/>
<dbReference type="GO" id="GO:0010268">
    <property type="term" value="P:brassinosteroid homeostasis"/>
    <property type="evidence" value="ECO:0007669"/>
    <property type="project" value="TreeGrafter"/>
</dbReference>
<keyword evidence="5 13" id="KW-0812">Transmembrane</keyword>
<evidence type="ECO:0000256" key="5">
    <source>
        <dbReference type="ARBA" id="ARBA00022692"/>
    </source>
</evidence>
<dbReference type="EMBL" id="AP015042">
    <property type="protein sequence ID" value="BAT97419.1"/>
    <property type="molecule type" value="Genomic_DNA"/>
</dbReference>
<dbReference type="InterPro" id="IPR002401">
    <property type="entry name" value="Cyt_P450_E_grp-I"/>
</dbReference>
<evidence type="ECO:0000256" key="1">
    <source>
        <dbReference type="ARBA" id="ARBA00001971"/>
    </source>
</evidence>
<keyword evidence="7 13" id="KW-1133">Transmembrane helix</keyword>
<keyword evidence="8 12" id="KW-0560">Oxidoreductase</keyword>
<evidence type="ECO:0000256" key="11">
    <source>
        <dbReference type="PIRSR" id="PIRSR602401-1"/>
    </source>
</evidence>
<dbReference type="GO" id="GO:0016132">
    <property type="term" value="P:brassinosteroid biosynthetic process"/>
    <property type="evidence" value="ECO:0007669"/>
    <property type="project" value="TreeGrafter"/>
</dbReference>
<comment type="cofactor">
    <cofactor evidence="1 11">
        <name>heme</name>
        <dbReference type="ChEBI" id="CHEBI:30413"/>
    </cofactor>
</comment>
<evidence type="ECO:0000256" key="2">
    <source>
        <dbReference type="ARBA" id="ARBA00004167"/>
    </source>
</evidence>
<dbReference type="GO" id="GO:0005506">
    <property type="term" value="F:iron ion binding"/>
    <property type="evidence" value="ECO:0007669"/>
    <property type="project" value="InterPro"/>
</dbReference>
<evidence type="ECO:0000256" key="6">
    <source>
        <dbReference type="ARBA" id="ARBA00022723"/>
    </source>
</evidence>
<evidence type="ECO:0000256" key="4">
    <source>
        <dbReference type="ARBA" id="ARBA00022617"/>
    </source>
</evidence>
<keyword evidence="4 11" id="KW-0349">Heme</keyword>
<dbReference type="PRINTS" id="PR00463">
    <property type="entry name" value="EP450I"/>
</dbReference>
<dbReference type="SUPFAM" id="SSF48264">
    <property type="entry name" value="Cytochrome P450"/>
    <property type="match status" value="1"/>
</dbReference>
<proteinExistence type="inferred from homology"/>
<evidence type="ECO:0000256" key="7">
    <source>
        <dbReference type="ARBA" id="ARBA00022989"/>
    </source>
</evidence>
<organism evidence="14 15">
    <name type="scientific">Vigna angularis var. angularis</name>
    <dbReference type="NCBI Taxonomy" id="157739"/>
    <lineage>
        <taxon>Eukaryota</taxon>
        <taxon>Viridiplantae</taxon>
        <taxon>Streptophyta</taxon>
        <taxon>Embryophyta</taxon>
        <taxon>Tracheophyta</taxon>
        <taxon>Spermatophyta</taxon>
        <taxon>Magnoliopsida</taxon>
        <taxon>eudicotyledons</taxon>
        <taxon>Gunneridae</taxon>
        <taxon>Pentapetalae</taxon>
        <taxon>rosids</taxon>
        <taxon>fabids</taxon>
        <taxon>Fabales</taxon>
        <taxon>Fabaceae</taxon>
        <taxon>Papilionoideae</taxon>
        <taxon>50 kb inversion clade</taxon>
        <taxon>NPAAA clade</taxon>
        <taxon>indigoferoid/millettioid clade</taxon>
        <taxon>Phaseoleae</taxon>
        <taxon>Vigna</taxon>
    </lineage>
</organism>
<dbReference type="Pfam" id="PF00067">
    <property type="entry name" value="p450"/>
    <property type="match status" value="1"/>
</dbReference>
<keyword evidence="9 11" id="KW-0408">Iron</keyword>
<feature type="transmembrane region" description="Helical" evidence="13">
    <location>
        <begin position="87"/>
        <end position="105"/>
    </location>
</feature>